<name>A0A8S1EM14_9PELO</name>
<feature type="chain" id="PRO_5035841975" description="DUF19 domain-containing protein" evidence="1">
    <location>
        <begin position="20"/>
        <end position="432"/>
    </location>
</feature>
<dbReference type="AlphaFoldDB" id="A0A8S1EM14"/>
<evidence type="ECO:0000313" key="3">
    <source>
        <dbReference type="Proteomes" id="UP000494206"/>
    </source>
</evidence>
<dbReference type="EMBL" id="CADEPM010000002">
    <property type="protein sequence ID" value="CAB3400568.1"/>
    <property type="molecule type" value="Genomic_DNA"/>
</dbReference>
<reference evidence="2 3" key="1">
    <citation type="submission" date="2020-04" db="EMBL/GenBank/DDBJ databases">
        <authorList>
            <person name="Laetsch R D."/>
            <person name="Stevens L."/>
            <person name="Kumar S."/>
            <person name="Blaxter L. M."/>
        </authorList>
    </citation>
    <scope>NUCLEOTIDE SEQUENCE [LARGE SCALE GENOMIC DNA]</scope>
</reference>
<sequence length="432" mass="48489">MRSYNYFVGIAIIVGVGVAQDLRLSSCDGQQLATCQAQFNKDLNLDDSLGVATYDKLRVAVEKSFSDEKALGLLKTCEAFKEFKNCFTDNNLFSCVQNPFGLLTVTNNNNVRYDRKQANGYVKIWNQLDFVCGAGFTIIANNEDCTSTVFNNQTAALRDCDNDFDANLAVDPSQPCDYVDIAANCYRNVFWNACKSPEVAFFGCNYERVGTQLLNSQCTQIFCVYAAMAAVECDSTTYFECQTDLNKALGISDNQPWYHPDIFRKEVETFYQNQGPDGIRKVCRAFREFKTCMGNQYQLCMTPVHFVSVSATTLNAYQFVGLFNQMHFVCGAGLQIYLSNENCLSESWKGESGAILNECRENFEVGSDVANDEACTLGNKYLICMESRVKKNCGEKSNDAQFWACEYARVNVFTRFPQCPIRCVLPYTGGII</sequence>
<evidence type="ECO:0008006" key="4">
    <source>
        <dbReference type="Google" id="ProtNLM"/>
    </source>
</evidence>
<proteinExistence type="predicted"/>
<comment type="caution">
    <text evidence="2">The sequence shown here is derived from an EMBL/GenBank/DDBJ whole genome shotgun (WGS) entry which is preliminary data.</text>
</comment>
<dbReference type="Proteomes" id="UP000494206">
    <property type="component" value="Unassembled WGS sequence"/>
</dbReference>
<evidence type="ECO:0000256" key="1">
    <source>
        <dbReference type="SAM" id="SignalP"/>
    </source>
</evidence>
<dbReference type="OrthoDB" id="5793387at2759"/>
<keyword evidence="3" id="KW-1185">Reference proteome</keyword>
<dbReference type="PANTHER" id="PTHR34311:SF6">
    <property type="entry name" value="NEMATODE SPECIFIC PEPTIDE FAMILY"/>
    <property type="match status" value="1"/>
</dbReference>
<protein>
    <recommendedName>
        <fullName evidence="4">DUF19 domain-containing protein</fullName>
    </recommendedName>
</protein>
<gene>
    <name evidence="2" type="ORF">CBOVIS_LOCUS3477</name>
</gene>
<feature type="signal peptide" evidence="1">
    <location>
        <begin position="1"/>
        <end position="19"/>
    </location>
</feature>
<dbReference type="PANTHER" id="PTHR34311">
    <property type="entry name" value="PROTEIN CBG21698-RELATED"/>
    <property type="match status" value="1"/>
</dbReference>
<keyword evidence="1" id="KW-0732">Signal</keyword>
<accession>A0A8S1EM14</accession>
<organism evidence="2 3">
    <name type="scientific">Caenorhabditis bovis</name>
    <dbReference type="NCBI Taxonomy" id="2654633"/>
    <lineage>
        <taxon>Eukaryota</taxon>
        <taxon>Metazoa</taxon>
        <taxon>Ecdysozoa</taxon>
        <taxon>Nematoda</taxon>
        <taxon>Chromadorea</taxon>
        <taxon>Rhabditida</taxon>
        <taxon>Rhabditina</taxon>
        <taxon>Rhabditomorpha</taxon>
        <taxon>Rhabditoidea</taxon>
        <taxon>Rhabditidae</taxon>
        <taxon>Peloderinae</taxon>
        <taxon>Caenorhabditis</taxon>
    </lineage>
</organism>
<evidence type="ECO:0000313" key="2">
    <source>
        <dbReference type="EMBL" id="CAB3400568.1"/>
    </source>
</evidence>